<dbReference type="SUPFAM" id="SSF57756">
    <property type="entry name" value="Retrovirus zinc finger-like domains"/>
    <property type="match status" value="2"/>
</dbReference>
<dbReference type="Gene3D" id="4.10.60.10">
    <property type="entry name" value="Zinc finger, CCHC-type"/>
    <property type="match status" value="2"/>
</dbReference>
<keyword evidence="1" id="KW-0479">Metal-binding</keyword>
<feature type="compositionally biased region" description="Polar residues" evidence="6">
    <location>
        <begin position="63"/>
        <end position="77"/>
    </location>
</feature>
<feature type="compositionally biased region" description="Acidic residues" evidence="6">
    <location>
        <begin position="347"/>
        <end position="359"/>
    </location>
</feature>
<dbReference type="FunFam" id="4.10.60.10:FF:000091">
    <property type="entry name" value="Zinc finger CCHC-type-containing 9"/>
    <property type="match status" value="1"/>
</dbReference>
<feature type="compositionally biased region" description="Basic residues" evidence="6">
    <location>
        <begin position="269"/>
        <end position="283"/>
    </location>
</feature>
<evidence type="ECO:0000259" key="7">
    <source>
        <dbReference type="PROSITE" id="PS50158"/>
    </source>
</evidence>
<evidence type="ECO:0000256" key="5">
    <source>
        <dbReference type="PROSITE-ProRule" id="PRU00047"/>
    </source>
</evidence>
<dbReference type="SMART" id="SM00343">
    <property type="entry name" value="ZnF_C2HC"/>
    <property type="match status" value="4"/>
</dbReference>
<dbReference type="InterPro" id="IPR001878">
    <property type="entry name" value="Znf_CCHC"/>
</dbReference>
<dbReference type="GO" id="GO:0005730">
    <property type="term" value="C:nucleolus"/>
    <property type="evidence" value="ECO:0007669"/>
    <property type="project" value="TreeGrafter"/>
</dbReference>
<dbReference type="GO" id="GO:0008270">
    <property type="term" value="F:zinc ion binding"/>
    <property type="evidence" value="ECO:0007669"/>
    <property type="project" value="UniProtKB-KW"/>
</dbReference>
<comment type="caution">
    <text evidence="8">The sequence shown here is derived from an EMBL/GenBank/DDBJ whole genome shotgun (WGS) entry which is preliminary data.</text>
</comment>
<keyword evidence="9" id="KW-1185">Reference proteome</keyword>
<gene>
    <name evidence="8" type="ORF">MNOR_LOCUS30102</name>
</gene>
<evidence type="ECO:0000256" key="6">
    <source>
        <dbReference type="SAM" id="MobiDB-lite"/>
    </source>
</evidence>
<feature type="domain" description="CCHC-type" evidence="7">
    <location>
        <begin position="589"/>
        <end position="603"/>
    </location>
</feature>
<feature type="compositionally biased region" description="Basic and acidic residues" evidence="6">
    <location>
        <begin position="136"/>
        <end position="145"/>
    </location>
</feature>
<dbReference type="PANTHER" id="PTHR46242">
    <property type="entry name" value="ZINC FINGER CCHC DOMAIN-CONTAINING PROTEIN 9 ZCCHC9"/>
    <property type="match status" value="1"/>
</dbReference>
<dbReference type="EMBL" id="CAXKWB010036185">
    <property type="protein sequence ID" value="CAL4147676.1"/>
    <property type="molecule type" value="Genomic_DNA"/>
</dbReference>
<evidence type="ECO:0000313" key="8">
    <source>
        <dbReference type="EMBL" id="CAL4147676.1"/>
    </source>
</evidence>
<keyword evidence="3 5" id="KW-0863">Zinc-finger</keyword>
<dbReference type="Proteomes" id="UP001497623">
    <property type="component" value="Unassembled WGS sequence"/>
</dbReference>
<evidence type="ECO:0000256" key="4">
    <source>
        <dbReference type="ARBA" id="ARBA00022833"/>
    </source>
</evidence>
<evidence type="ECO:0000256" key="1">
    <source>
        <dbReference type="ARBA" id="ARBA00022723"/>
    </source>
</evidence>
<feature type="compositionally biased region" description="Basic and acidic residues" evidence="6">
    <location>
        <begin position="370"/>
        <end position="387"/>
    </location>
</feature>
<dbReference type="AlphaFoldDB" id="A0AAV2RY96"/>
<organism evidence="8 9">
    <name type="scientific">Meganyctiphanes norvegica</name>
    <name type="common">Northern krill</name>
    <name type="synonym">Thysanopoda norvegica</name>
    <dbReference type="NCBI Taxonomy" id="48144"/>
    <lineage>
        <taxon>Eukaryota</taxon>
        <taxon>Metazoa</taxon>
        <taxon>Ecdysozoa</taxon>
        <taxon>Arthropoda</taxon>
        <taxon>Crustacea</taxon>
        <taxon>Multicrustacea</taxon>
        <taxon>Malacostraca</taxon>
        <taxon>Eumalacostraca</taxon>
        <taxon>Eucarida</taxon>
        <taxon>Euphausiacea</taxon>
        <taxon>Euphausiidae</taxon>
        <taxon>Meganyctiphanes</taxon>
    </lineage>
</organism>
<feature type="compositionally biased region" description="Basic and acidic residues" evidence="6">
    <location>
        <begin position="99"/>
        <end position="110"/>
    </location>
</feature>
<feature type="compositionally biased region" description="Polar residues" evidence="6">
    <location>
        <begin position="306"/>
        <end position="315"/>
    </location>
</feature>
<feature type="domain" description="CCHC-type" evidence="7">
    <location>
        <begin position="616"/>
        <end position="631"/>
    </location>
</feature>
<keyword evidence="4" id="KW-0862">Zinc</keyword>
<dbReference type="GO" id="GO:0003676">
    <property type="term" value="F:nucleic acid binding"/>
    <property type="evidence" value="ECO:0007669"/>
    <property type="project" value="InterPro"/>
</dbReference>
<keyword evidence="2" id="KW-0677">Repeat</keyword>
<feature type="compositionally biased region" description="Basic and acidic residues" evidence="6">
    <location>
        <begin position="332"/>
        <end position="346"/>
    </location>
</feature>
<feature type="region of interest" description="Disordered" evidence="6">
    <location>
        <begin position="39"/>
        <end position="145"/>
    </location>
</feature>
<evidence type="ECO:0000256" key="2">
    <source>
        <dbReference type="ARBA" id="ARBA00022737"/>
    </source>
</evidence>
<sequence>MVRFARAEGSKGCNKKVLEEATPWEEMVGQAKAAKNIQDDVVKESSESENIDGKKKKRKKSIENITDSEIKTESATSDVVKKKKKKVDKENGIENNIIAKKEGNVDNKDVDESEMTLTNDETEAGDKKKKRRKKKGGDAKKAEASQEFKINAKGQRVKVFKDGKERTWFDLPYEDGERMTRYKNMWVKKEMVTKLDELQATLSVQEQDSKVVMRKMMKAIRKAHKELRFELIYEQRNILMKEIRAEQGKDLDGKKNRKQKQAALEKEKKLAKKEKQKKKKLKDKQKSDMSADQVDLDEEKTEETDSNLQSNQVNSEKGDVIAIQNESMPDNELLKEDKIKIHTKFDSDDETREGEESQNEDSNTIGIKRKNADRNSDVNGNDEKNKPHYELTFEENDLMIQFEGWWVKKEVVPKLTAMQNEKIRKILAARADRSTNSELTAEEKLTLNRFMKKAKRGENRQLKIELIRIENRKAWKAKGEEIKITKKLSKPGKDLGINYDEENDMVKFDGFWVKKESADRLNRLRGRLQSEGVSDEELKAILQRERRKEERLLKNERKLVCFNCRKPGHMVSACPNVMTGSNQEDITICFKCGSTEHMARECKVQKKGSEYSHATCFICKEAGHISRECPDNPRGLYPQGGACKHCGSVEHLWRDCPEHKEESESNTLKASCIDGTAIEALDEVDMEIEKPKKKKAKVIQFD</sequence>
<dbReference type="PANTHER" id="PTHR46242:SF1">
    <property type="entry name" value="ZINC FINGER CCHC DOMAIN-CONTAINING PROTEIN 9"/>
    <property type="match status" value="1"/>
</dbReference>
<dbReference type="PROSITE" id="PS50158">
    <property type="entry name" value="ZF_CCHC"/>
    <property type="match status" value="3"/>
</dbReference>
<feature type="compositionally biased region" description="Acidic residues" evidence="6">
    <location>
        <begin position="294"/>
        <end position="305"/>
    </location>
</feature>
<evidence type="ECO:0000313" key="9">
    <source>
        <dbReference type="Proteomes" id="UP001497623"/>
    </source>
</evidence>
<evidence type="ECO:0000256" key="3">
    <source>
        <dbReference type="ARBA" id="ARBA00022771"/>
    </source>
</evidence>
<accession>A0AAV2RY96</accession>
<reference evidence="8 9" key="1">
    <citation type="submission" date="2024-05" db="EMBL/GenBank/DDBJ databases">
        <authorList>
            <person name="Wallberg A."/>
        </authorList>
    </citation>
    <scope>NUCLEOTIDE SEQUENCE [LARGE SCALE GENOMIC DNA]</scope>
</reference>
<feature type="domain" description="CCHC-type" evidence="7">
    <location>
        <begin position="561"/>
        <end position="576"/>
    </location>
</feature>
<feature type="region of interest" description="Disordered" evidence="6">
    <location>
        <begin position="249"/>
        <end position="387"/>
    </location>
</feature>
<protein>
    <recommendedName>
        <fullName evidence="7">CCHC-type domain-containing protein</fullName>
    </recommendedName>
</protein>
<name>A0AAV2RY96_MEGNR</name>
<dbReference type="InterPro" id="IPR036875">
    <property type="entry name" value="Znf_CCHC_sf"/>
</dbReference>
<proteinExistence type="predicted"/>
<dbReference type="Pfam" id="PF00098">
    <property type="entry name" value="zf-CCHC"/>
    <property type="match status" value="3"/>
</dbReference>
<dbReference type="InterPro" id="IPR042246">
    <property type="entry name" value="ZCCHC9"/>
</dbReference>